<dbReference type="SMART" id="SM00028">
    <property type="entry name" value="TPR"/>
    <property type="match status" value="4"/>
</dbReference>
<organism evidence="3 4">
    <name type="scientific">Mesorhabditis spiculigera</name>
    <dbReference type="NCBI Taxonomy" id="96644"/>
    <lineage>
        <taxon>Eukaryota</taxon>
        <taxon>Metazoa</taxon>
        <taxon>Ecdysozoa</taxon>
        <taxon>Nematoda</taxon>
        <taxon>Chromadorea</taxon>
        <taxon>Rhabditida</taxon>
        <taxon>Rhabditina</taxon>
        <taxon>Rhabditomorpha</taxon>
        <taxon>Rhabditoidea</taxon>
        <taxon>Rhabditidae</taxon>
        <taxon>Mesorhabditinae</taxon>
        <taxon>Mesorhabditis</taxon>
    </lineage>
</organism>
<evidence type="ECO:0000256" key="1">
    <source>
        <dbReference type="ARBA" id="ARBA00022803"/>
    </source>
</evidence>
<evidence type="ECO:0000313" key="4">
    <source>
        <dbReference type="Proteomes" id="UP001177023"/>
    </source>
</evidence>
<dbReference type="GO" id="GO:0016567">
    <property type="term" value="P:protein ubiquitination"/>
    <property type="evidence" value="ECO:0007669"/>
    <property type="project" value="TreeGrafter"/>
</dbReference>
<proteinExistence type="predicted"/>
<gene>
    <name evidence="3" type="ORF">MSPICULIGERA_LOCUS17956</name>
</gene>
<dbReference type="GO" id="GO:0051301">
    <property type="term" value="P:cell division"/>
    <property type="evidence" value="ECO:0007669"/>
    <property type="project" value="TreeGrafter"/>
</dbReference>
<dbReference type="Proteomes" id="UP001177023">
    <property type="component" value="Unassembled WGS sequence"/>
</dbReference>
<feature type="region of interest" description="Disordered" evidence="2">
    <location>
        <begin position="505"/>
        <end position="547"/>
    </location>
</feature>
<dbReference type="InterPro" id="IPR011990">
    <property type="entry name" value="TPR-like_helical_dom_sf"/>
</dbReference>
<protein>
    <submittedName>
        <fullName evidence="3">Uncharacterized protein</fullName>
    </submittedName>
</protein>
<dbReference type="Pfam" id="PF14559">
    <property type="entry name" value="TPR_19"/>
    <property type="match status" value="1"/>
</dbReference>
<dbReference type="GO" id="GO:0005680">
    <property type="term" value="C:anaphase-promoting complex"/>
    <property type="evidence" value="ECO:0007669"/>
    <property type="project" value="TreeGrafter"/>
</dbReference>
<dbReference type="SUPFAM" id="SSF48452">
    <property type="entry name" value="TPR-like"/>
    <property type="match status" value="2"/>
</dbReference>
<dbReference type="AlphaFoldDB" id="A0AA36D2J6"/>
<keyword evidence="1" id="KW-0802">TPR repeat</keyword>
<feature type="non-terminal residue" evidence="3">
    <location>
        <position position="547"/>
    </location>
</feature>
<accession>A0AA36D2J6</accession>
<dbReference type="PANTHER" id="PTHR12558">
    <property type="entry name" value="CELL DIVISION CYCLE 16,23,27"/>
    <property type="match status" value="1"/>
</dbReference>
<sequence length="547" mass="61136">MKLFDVLQQHFNNELYEEVIFCYNVALDKRLGGERNEAMAQVFLADSHFHCGNLSEAKRLYYNSIKLYKSLTRAVPAKNLSEVEVRFRLHQCLVKLGKSEEALTVLAAIPAENAPPKVKYALYKLSAKFCKRRSLTNDRLKDMVFSCPTAFSCISDYLKCEGANADGDLMREVEDDGIRRYLEASVISAVCPFKAAQHLSTIAPAHSTFVRVEAGRFFNQVGLRSDAKSSLWKAFQSNNDLTDGMGLLAYLLYRDDDMKDLESLAVTIMDRNEHCMEAWICFGYLARLQNKLDRALHFAFKATTMTVGKAHSDALLLKANLLLDRERNESAAQHLHDLLAEDPRNLDAYEALVGLHLGSNRMREASSVLKQCISHMKQPLPGRVRVLEAAIKMRDESCNKDAEQILEETVERSPWLHDAVGMLIDAYKEQKCHEKGASLCQKILSTSVLDSAAAGRLYVQLADFLSQAGQQVEAHAALNKAHSLGSQTAQQRLAQLDGKLRCVQTPETNLPAPSTRLPDAPGAPRARRRGRSPPQSSPPPTLRLQFS</sequence>
<comment type="caution">
    <text evidence="3">The sequence shown here is derived from an EMBL/GenBank/DDBJ whole genome shotgun (WGS) entry which is preliminary data.</text>
</comment>
<dbReference type="GO" id="GO:0045842">
    <property type="term" value="P:positive regulation of mitotic metaphase/anaphase transition"/>
    <property type="evidence" value="ECO:0007669"/>
    <property type="project" value="TreeGrafter"/>
</dbReference>
<name>A0AA36D2J6_9BILA</name>
<keyword evidence="4" id="KW-1185">Reference proteome</keyword>
<evidence type="ECO:0000256" key="2">
    <source>
        <dbReference type="SAM" id="MobiDB-lite"/>
    </source>
</evidence>
<dbReference type="EMBL" id="CATQJA010002657">
    <property type="protein sequence ID" value="CAJ0579750.1"/>
    <property type="molecule type" value="Genomic_DNA"/>
</dbReference>
<dbReference type="PANTHER" id="PTHR12558:SF36">
    <property type="entry name" value="ANAPHASE-PROMOTING COMPLEX SUBUNIT 7"/>
    <property type="match status" value="1"/>
</dbReference>
<reference evidence="3" key="1">
    <citation type="submission" date="2023-06" db="EMBL/GenBank/DDBJ databases">
        <authorList>
            <person name="Delattre M."/>
        </authorList>
    </citation>
    <scope>NUCLEOTIDE SEQUENCE</scope>
    <source>
        <strain evidence="3">AF72</strain>
    </source>
</reference>
<dbReference type="InterPro" id="IPR019734">
    <property type="entry name" value="TPR_rpt"/>
</dbReference>
<evidence type="ECO:0000313" key="3">
    <source>
        <dbReference type="EMBL" id="CAJ0579750.1"/>
    </source>
</evidence>
<dbReference type="Gene3D" id="1.25.40.10">
    <property type="entry name" value="Tetratricopeptide repeat domain"/>
    <property type="match status" value="2"/>
</dbReference>